<dbReference type="Proteomes" id="UP000198607">
    <property type="component" value="Unassembled WGS sequence"/>
</dbReference>
<reference evidence="1 2" key="1">
    <citation type="submission" date="2016-10" db="EMBL/GenBank/DDBJ databases">
        <authorList>
            <person name="de Groot N.N."/>
        </authorList>
    </citation>
    <scope>NUCLEOTIDE SEQUENCE [LARGE SCALE GENOMIC DNA]</scope>
    <source>
        <strain evidence="1 2">DSM 5885</strain>
    </source>
</reference>
<organism evidence="1 2">
    <name type="scientific">Propionivibrio dicarboxylicus</name>
    <dbReference type="NCBI Taxonomy" id="83767"/>
    <lineage>
        <taxon>Bacteria</taxon>
        <taxon>Pseudomonadati</taxon>
        <taxon>Pseudomonadota</taxon>
        <taxon>Betaproteobacteria</taxon>
        <taxon>Rhodocyclales</taxon>
        <taxon>Rhodocyclaceae</taxon>
        <taxon>Propionivibrio</taxon>
    </lineage>
</organism>
<sequence>MTPIMSKQTLDFDAAARSLCVGLPVSIGASGLARELSAIAPDRAFRDVLTRGGWFRLGGVIDATGRHIADDLTRWGESELAKHEDDLRALYDACAGSGLRATRLLGRTHYLVAVTGTQAADFVQVEIEELQETVSHVLFEGHVPGSLEELFEAPEAGAATNEPVSVPFYALRRITNVSELLKRIAAEKPEPQTVHRFFDAWQASSAGQTTHFSNHWVLAVREYLDRYRQSIQQATPVAALNGPSPKFLSAYGAKGLALAEALQQFDRQAGYPMAWFFHMLTTKSVPQAVAYAVIDDVQDGFAYLPERDVKVLRNWLHRPFGF</sequence>
<dbReference type="STRING" id="83767.SAMN05660652_00190"/>
<accession>A0A1G7VGY9</accession>
<dbReference type="EMBL" id="FNCY01000001">
    <property type="protein sequence ID" value="SDG58818.1"/>
    <property type="molecule type" value="Genomic_DNA"/>
</dbReference>
<proteinExistence type="predicted"/>
<dbReference type="AlphaFoldDB" id="A0A1G7VGY9"/>
<gene>
    <name evidence="1" type="ORF">SAMN05660652_00190</name>
</gene>
<name>A0A1G7VGY9_9RHOO</name>
<evidence type="ECO:0000313" key="1">
    <source>
        <dbReference type="EMBL" id="SDG58818.1"/>
    </source>
</evidence>
<evidence type="ECO:0000313" key="2">
    <source>
        <dbReference type="Proteomes" id="UP000198607"/>
    </source>
</evidence>
<keyword evidence="2" id="KW-1185">Reference proteome</keyword>
<protein>
    <submittedName>
        <fullName evidence="1">Uncharacterized protein</fullName>
    </submittedName>
</protein>